<gene>
    <name evidence="1" type="primary">L5</name>
</gene>
<name>Q90194_9VIRU</name>
<protein>
    <submittedName>
        <fullName evidence="1">L5 protein</fullName>
    </submittedName>
</protein>
<proteinExistence type="predicted"/>
<dbReference type="EMBL" id="X94362">
    <property type="protein sequence ID" value="CAA64145.1"/>
    <property type="molecule type" value="Genomic_RNA"/>
</dbReference>
<evidence type="ECO:0000313" key="1">
    <source>
        <dbReference type="EMBL" id="CAA64145.1"/>
    </source>
</evidence>
<sequence>MTTQQASVMRFTTAYSSNNKNANDVVPGSLLHQRLVKSRELEEHVTRNYGLPDVMYSYAGTLPGEYARIGSQIEKQIIGKNLSNILLELCDGDNMERVKMVTLCHDVMHNKVQKIAASRTSCKFEVSEQSDMEVKIEVAFGSPEDGCQTKELVITFEKVNDQWAFVGMEALNDFRKVRNMYRARAAKKQLQELADDHYIHYIRVVNTILLTVMSCKSAILPPVLNFNANGPTGHETYDNHYWGEPQRNMKFTSLPTEAIETGMLPYTYLEEKSDRQLQPQEGCRMLFVTAEENIYVQGVSNDMPAADVMCCLNNNNAHDMTIYAMRNKMTNEYTIFYVQTPGYVSDGLRNKIKTQENVYRCTAFDDQNDNELMEHLQPTHFAAFMYTPIGADGKTIETLDGTMVELEGLEPERTKLIGNDFRKDMAWMSFFVSRVMYTGEKVVHRPRDRIRVKTSIAEHEYGQGLVRHKYKNCFKDGVASKYRAYSQGVAAVLSPLEVEVKPGRLNLPLNATVCQDVLEVFMDMEYMQCKTNGEDRMVIPYAVGAILYKNGEAISEVFASVTKEDLISGMPKVRSYVDPGVTDMHGQLEKLLAKMNTESQSEVSTRDVTKLLEIIREVSENNINVYAKGVTNDNIAVHGEISEPTTSALTVYKLGKNAKLKKRLGEAGLGVGKLSDYTTEVEHRPIHEIKLFASAIGFKSYDEPERMNESMFAEKINDVISGYK</sequence>
<accession>Q90194</accession>
<organism evidence="1">
    <name type="scientific">Agaricus bisporus virus 1</name>
    <dbReference type="NCBI Taxonomy" id="46339"/>
    <lineage>
        <taxon>Viruses</taxon>
        <taxon>Riboviria</taxon>
        <taxon>Orthornavirae</taxon>
        <taxon>Duplornaviricota</taxon>
        <taxon>Chrymotiviricetes</taxon>
        <taxon>Ghabrivirales</taxon>
        <taxon>Alphatotivirineae</taxon>
        <taxon>Chrysoviridae</taxon>
        <taxon>Chrysovirus</taxon>
    </lineage>
</organism>
<reference evidence="1" key="1">
    <citation type="journal article" date="1996" name="Virology">
        <title>Functional analysis of dsRNAs (L1, L3, L5, and M2) associated with isometric 34-nm virions of Agaricus bisporus (white button mushroom).</title>
        <authorList>
            <person name="Van der Lende T.R."/>
            <person name="Duitman E.H."/>
            <person name="Gunnewijk M.G.W."/>
            <person name="Yu L."/>
            <person name="Wessels J.G.H."/>
        </authorList>
    </citation>
    <scope>NUCLEOTIDE SEQUENCE</scope>
    <source>
        <strain evidence="1">Isolated</strain>
    </source>
</reference>